<keyword evidence="3" id="KW-1185">Reference proteome</keyword>
<dbReference type="VEuPathDB" id="FungiDB:LEMA_P083510.1"/>
<dbReference type="HOGENOM" id="CLU_1409011_0_0_1"/>
<organism evidence="2 3">
    <name type="scientific">Leptosphaeria maculans (strain JN3 / isolate v23.1.3 / race Av1-4-5-6-7-8)</name>
    <name type="common">Blackleg fungus</name>
    <name type="synonym">Phoma lingam</name>
    <dbReference type="NCBI Taxonomy" id="985895"/>
    <lineage>
        <taxon>Eukaryota</taxon>
        <taxon>Fungi</taxon>
        <taxon>Dikarya</taxon>
        <taxon>Ascomycota</taxon>
        <taxon>Pezizomycotina</taxon>
        <taxon>Dothideomycetes</taxon>
        <taxon>Pleosporomycetidae</taxon>
        <taxon>Pleosporales</taxon>
        <taxon>Pleosporineae</taxon>
        <taxon>Leptosphaeriaceae</taxon>
        <taxon>Plenodomus</taxon>
        <taxon>Plenodomus lingam/Leptosphaeria maculans species complex</taxon>
    </lineage>
</organism>
<proteinExistence type="predicted"/>
<sequence length="193" mass="20925">MNNHNIFQIAAPPAAPPTTPPNPVKRGRGRPKGRKNNIKYDENGVLVPKKLRRAPDEPYIKPEDAGKRKRPASLSSDAGPPAKKEKISVPKAQSYAAGPSGQNAFTYWAAPPVNNPVPPSLYNAGTNTSAVGLDPSWGPYDTPLVDDAWAAAPLANAQQAEVVPNEQPWTFPVEDAGVLDWLNQFVNFDWINE</sequence>
<gene>
    <name evidence="2" type="ORF">LEMA_P083510.1</name>
</gene>
<dbReference type="InParanoid" id="E5A667"/>
<dbReference type="GeneID" id="13282590"/>
<evidence type="ECO:0000313" key="3">
    <source>
        <dbReference type="Proteomes" id="UP000002668"/>
    </source>
</evidence>
<name>E5A667_LEPMJ</name>
<evidence type="ECO:0000313" key="2">
    <source>
        <dbReference type="EMBL" id="CBX99112.1"/>
    </source>
</evidence>
<feature type="compositionally biased region" description="Pro residues" evidence="1">
    <location>
        <begin position="13"/>
        <end position="23"/>
    </location>
</feature>
<dbReference type="RefSeq" id="XP_003842591.1">
    <property type="nucleotide sequence ID" value="XM_003842543.1"/>
</dbReference>
<protein>
    <submittedName>
        <fullName evidence="2">Uncharacterized protein</fullName>
    </submittedName>
</protein>
<feature type="compositionally biased region" description="Basic residues" evidence="1">
    <location>
        <begin position="25"/>
        <end position="37"/>
    </location>
</feature>
<reference evidence="3" key="1">
    <citation type="journal article" date="2011" name="Nat. Commun.">
        <title>Effector diversification within compartments of the Leptosphaeria maculans genome affected by Repeat-Induced Point mutations.</title>
        <authorList>
            <person name="Rouxel T."/>
            <person name="Grandaubert J."/>
            <person name="Hane J.K."/>
            <person name="Hoede C."/>
            <person name="van de Wouw A.P."/>
            <person name="Couloux A."/>
            <person name="Dominguez V."/>
            <person name="Anthouard V."/>
            <person name="Bally P."/>
            <person name="Bourras S."/>
            <person name="Cozijnsen A.J."/>
            <person name="Ciuffetti L.M."/>
            <person name="Degrave A."/>
            <person name="Dilmaghani A."/>
            <person name="Duret L."/>
            <person name="Fudal I."/>
            <person name="Goodwin S.B."/>
            <person name="Gout L."/>
            <person name="Glaser N."/>
            <person name="Linglin J."/>
            <person name="Kema G.H.J."/>
            <person name="Lapalu N."/>
            <person name="Lawrence C.B."/>
            <person name="May K."/>
            <person name="Meyer M."/>
            <person name="Ollivier B."/>
            <person name="Poulain J."/>
            <person name="Schoch C.L."/>
            <person name="Simon A."/>
            <person name="Spatafora J.W."/>
            <person name="Stachowiak A."/>
            <person name="Turgeon B.G."/>
            <person name="Tyler B.M."/>
            <person name="Vincent D."/>
            <person name="Weissenbach J."/>
            <person name="Amselem J."/>
            <person name="Quesneville H."/>
            <person name="Oliver R.P."/>
            <person name="Wincker P."/>
            <person name="Balesdent M.-H."/>
            <person name="Howlett B.J."/>
        </authorList>
    </citation>
    <scope>NUCLEOTIDE SEQUENCE [LARGE SCALE GENOMIC DNA]</scope>
    <source>
        <strain evidence="3">JN3 / isolate v23.1.3 / race Av1-4-5-6-7-8</strain>
    </source>
</reference>
<dbReference type="EMBL" id="FP929135">
    <property type="protein sequence ID" value="CBX99112.1"/>
    <property type="molecule type" value="Genomic_DNA"/>
</dbReference>
<dbReference type="AlphaFoldDB" id="E5A667"/>
<feature type="compositionally biased region" description="Basic and acidic residues" evidence="1">
    <location>
        <begin position="53"/>
        <end position="66"/>
    </location>
</feature>
<feature type="region of interest" description="Disordered" evidence="1">
    <location>
        <begin position="1"/>
        <end position="96"/>
    </location>
</feature>
<evidence type="ECO:0000256" key="1">
    <source>
        <dbReference type="SAM" id="MobiDB-lite"/>
    </source>
</evidence>
<accession>E5A667</accession>
<dbReference type="Proteomes" id="UP000002668">
    <property type="component" value="Genome"/>
</dbReference>